<protein>
    <submittedName>
        <fullName evidence="1">Uncharacterized protein</fullName>
    </submittedName>
</protein>
<keyword evidence="2" id="KW-1185">Reference proteome</keyword>
<evidence type="ECO:0000313" key="2">
    <source>
        <dbReference type="Proteomes" id="UP000799429"/>
    </source>
</evidence>
<dbReference type="EMBL" id="MU006113">
    <property type="protein sequence ID" value="KAF2834899.1"/>
    <property type="molecule type" value="Genomic_DNA"/>
</dbReference>
<sequence>MNPLRPIHLSNITVGLSTAGKQLFVLYSIQKIINHSQYASHTVTSPRMRQYLPPSAPRSIPWICNGLQNPSLEPVQNLIVTESYAHAFFAALFDVLARKPSYRCLGAHLDRDACLKEVYTNSHREIRRLRKGAMQLRYHDMPVVVWQNFVCSCYQNYLGHAYTPLPEATFDTTLNVDSYQ</sequence>
<comment type="caution">
    <text evidence="1">The sequence shown here is derived from an EMBL/GenBank/DDBJ whole genome shotgun (WGS) entry which is preliminary data.</text>
</comment>
<organism evidence="1 2">
    <name type="scientific">Patellaria atrata CBS 101060</name>
    <dbReference type="NCBI Taxonomy" id="1346257"/>
    <lineage>
        <taxon>Eukaryota</taxon>
        <taxon>Fungi</taxon>
        <taxon>Dikarya</taxon>
        <taxon>Ascomycota</taxon>
        <taxon>Pezizomycotina</taxon>
        <taxon>Dothideomycetes</taxon>
        <taxon>Dothideomycetes incertae sedis</taxon>
        <taxon>Patellariales</taxon>
        <taxon>Patellariaceae</taxon>
        <taxon>Patellaria</taxon>
    </lineage>
</organism>
<dbReference type="AlphaFoldDB" id="A0A9P4VNW9"/>
<gene>
    <name evidence="1" type="ORF">M501DRAFT_999685</name>
</gene>
<reference evidence="1" key="1">
    <citation type="journal article" date="2020" name="Stud. Mycol.">
        <title>101 Dothideomycetes genomes: a test case for predicting lifestyles and emergence of pathogens.</title>
        <authorList>
            <person name="Haridas S."/>
            <person name="Albert R."/>
            <person name="Binder M."/>
            <person name="Bloem J."/>
            <person name="Labutti K."/>
            <person name="Salamov A."/>
            <person name="Andreopoulos B."/>
            <person name="Baker S."/>
            <person name="Barry K."/>
            <person name="Bills G."/>
            <person name="Bluhm B."/>
            <person name="Cannon C."/>
            <person name="Castanera R."/>
            <person name="Culley D."/>
            <person name="Daum C."/>
            <person name="Ezra D."/>
            <person name="Gonzalez J."/>
            <person name="Henrissat B."/>
            <person name="Kuo A."/>
            <person name="Liang C."/>
            <person name="Lipzen A."/>
            <person name="Lutzoni F."/>
            <person name="Magnuson J."/>
            <person name="Mondo S."/>
            <person name="Nolan M."/>
            <person name="Ohm R."/>
            <person name="Pangilinan J."/>
            <person name="Park H.-J."/>
            <person name="Ramirez L."/>
            <person name="Alfaro M."/>
            <person name="Sun H."/>
            <person name="Tritt A."/>
            <person name="Yoshinaga Y."/>
            <person name="Zwiers L.-H."/>
            <person name="Turgeon B."/>
            <person name="Goodwin S."/>
            <person name="Spatafora J."/>
            <person name="Crous P."/>
            <person name="Grigoriev I."/>
        </authorList>
    </citation>
    <scope>NUCLEOTIDE SEQUENCE</scope>
    <source>
        <strain evidence="1">CBS 101060</strain>
    </source>
</reference>
<dbReference type="Proteomes" id="UP000799429">
    <property type="component" value="Unassembled WGS sequence"/>
</dbReference>
<proteinExistence type="predicted"/>
<name>A0A9P4VNW9_9PEZI</name>
<accession>A0A9P4VNW9</accession>
<evidence type="ECO:0000313" key="1">
    <source>
        <dbReference type="EMBL" id="KAF2834899.1"/>
    </source>
</evidence>